<dbReference type="RefSeq" id="WP_088602169.1">
    <property type="nucleotide sequence ID" value="NZ_NJIH01000003.1"/>
</dbReference>
<protein>
    <submittedName>
        <fullName evidence="3">ABC transporter substrate-binding protein</fullName>
    </submittedName>
</protein>
<keyword evidence="4" id="KW-1185">Reference proteome</keyword>
<dbReference type="PANTHER" id="PTHR42928:SF5">
    <property type="entry name" value="BLR1237 PROTEIN"/>
    <property type="match status" value="1"/>
</dbReference>
<reference evidence="4" key="1">
    <citation type="submission" date="2017-06" db="EMBL/GenBank/DDBJ databases">
        <title>Herbaspirillum phytohormonus sp. nov., isolated from the root nodule of Robinia pseudoacacia in lead-zinc mine.</title>
        <authorList>
            <person name="Fan M."/>
            <person name="Lin Y."/>
        </authorList>
    </citation>
    <scope>NUCLEOTIDE SEQUENCE [LARGE SCALE GENOMIC DNA]</scope>
    <source>
        <strain evidence="4">SC-089</strain>
    </source>
</reference>
<sequence>MIKIADKWKTAVRGALLASALALLPAAGQAANWPDHSLTLIVPFGAGSSPDLMARIVADKAGKLLGQAIVVQNKPGAGGDLGTASIAHAKPDGYTFGASITGPMVNNTVLYSHLPYDPRKDLAPLTQAVDQPDVLVVPAKSGIKTIQELMKDIKDHPDKLNFSSTGTGAVSQLAIELLLQKIGGKATHVPYTSSPKALNALLAGDAQFAALPPIAVMGMVKDGRLRALAVTSERRSSALPDIPTMAEVGVPGIVGSAWVGFVAPAKVPPEIQKKLSDTLIQALHDPEVTKKLKALYMDPVGSTPAEFRKYMDEELARWKPLIEQLHIKMD</sequence>
<evidence type="ECO:0000256" key="2">
    <source>
        <dbReference type="SAM" id="SignalP"/>
    </source>
</evidence>
<accession>A0A225MQG1</accession>
<keyword evidence="2" id="KW-0732">Signal</keyword>
<dbReference type="CDD" id="cd07012">
    <property type="entry name" value="PBP2_Bug_TTT"/>
    <property type="match status" value="1"/>
</dbReference>
<dbReference type="InterPro" id="IPR042100">
    <property type="entry name" value="Bug_dom1"/>
</dbReference>
<organism evidence="3 4">
    <name type="scientific">Candidimonas nitroreducens</name>
    <dbReference type="NCBI Taxonomy" id="683354"/>
    <lineage>
        <taxon>Bacteria</taxon>
        <taxon>Pseudomonadati</taxon>
        <taxon>Pseudomonadota</taxon>
        <taxon>Betaproteobacteria</taxon>
        <taxon>Burkholderiales</taxon>
        <taxon>Alcaligenaceae</taxon>
        <taxon>Candidimonas</taxon>
    </lineage>
</organism>
<feature type="chain" id="PRO_5012194988" evidence="2">
    <location>
        <begin position="31"/>
        <end position="330"/>
    </location>
</feature>
<proteinExistence type="inferred from homology"/>
<dbReference type="EMBL" id="NJIH01000003">
    <property type="protein sequence ID" value="OWT63587.1"/>
    <property type="molecule type" value="Genomic_DNA"/>
</dbReference>
<dbReference type="PANTHER" id="PTHR42928">
    <property type="entry name" value="TRICARBOXYLATE-BINDING PROTEIN"/>
    <property type="match status" value="1"/>
</dbReference>
<evidence type="ECO:0000313" key="3">
    <source>
        <dbReference type="EMBL" id="OWT63587.1"/>
    </source>
</evidence>
<comment type="caution">
    <text evidence="3">The sequence shown here is derived from an EMBL/GenBank/DDBJ whole genome shotgun (WGS) entry which is preliminary data.</text>
</comment>
<comment type="similarity">
    <text evidence="1">Belongs to the UPF0065 (bug) family.</text>
</comment>
<dbReference type="InterPro" id="IPR005064">
    <property type="entry name" value="BUG"/>
</dbReference>
<dbReference type="AlphaFoldDB" id="A0A225MQG1"/>
<dbReference type="PIRSF" id="PIRSF017082">
    <property type="entry name" value="YflP"/>
    <property type="match status" value="1"/>
</dbReference>
<evidence type="ECO:0000313" key="4">
    <source>
        <dbReference type="Proteomes" id="UP000214603"/>
    </source>
</evidence>
<evidence type="ECO:0000256" key="1">
    <source>
        <dbReference type="ARBA" id="ARBA00006987"/>
    </source>
</evidence>
<dbReference type="Gene3D" id="3.40.190.150">
    <property type="entry name" value="Bordetella uptake gene, domain 1"/>
    <property type="match status" value="1"/>
</dbReference>
<feature type="signal peptide" evidence="2">
    <location>
        <begin position="1"/>
        <end position="30"/>
    </location>
</feature>
<name>A0A225MQG1_9BURK</name>
<dbReference type="SUPFAM" id="SSF53850">
    <property type="entry name" value="Periplasmic binding protein-like II"/>
    <property type="match status" value="1"/>
</dbReference>
<dbReference type="Gene3D" id="3.40.190.10">
    <property type="entry name" value="Periplasmic binding protein-like II"/>
    <property type="match status" value="1"/>
</dbReference>
<gene>
    <name evidence="3" type="ORF">CEY11_04480</name>
</gene>
<dbReference type="OrthoDB" id="8678477at2"/>
<dbReference type="Proteomes" id="UP000214603">
    <property type="component" value="Unassembled WGS sequence"/>
</dbReference>
<dbReference type="Pfam" id="PF03401">
    <property type="entry name" value="TctC"/>
    <property type="match status" value="1"/>
</dbReference>